<proteinExistence type="predicted"/>
<reference evidence="1" key="1">
    <citation type="submission" date="2021-10" db="EMBL/GenBank/DDBJ databases">
        <title>Anaerobic single-cell dispensing facilitates the cultivation of human gut bacteria.</title>
        <authorList>
            <person name="Afrizal A."/>
        </authorList>
    </citation>
    <scope>NUCLEOTIDE SEQUENCE</scope>
    <source>
        <strain evidence="1">CLA-AA-H250</strain>
    </source>
</reference>
<keyword evidence="2" id="KW-1185">Reference proteome</keyword>
<evidence type="ECO:0000313" key="1">
    <source>
        <dbReference type="EMBL" id="MCC2136575.1"/>
    </source>
</evidence>
<gene>
    <name evidence="1" type="ORF">LKD31_06050</name>
</gene>
<comment type="caution">
    <text evidence="1">The sequence shown here is derived from an EMBL/GenBank/DDBJ whole genome shotgun (WGS) entry which is preliminary data.</text>
</comment>
<dbReference type="InterPro" id="IPR053842">
    <property type="entry name" value="NikA-like"/>
</dbReference>
<protein>
    <submittedName>
        <fullName evidence="1">MobC family plasmid mobilization relaxosome protein</fullName>
    </submittedName>
</protein>
<dbReference type="EMBL" id="JAJEQC010000005">
    <property type="protein sequence ID" value="MCC2136575.1"/>
    <property type="molecule type" value="Genomic_DNA"/>
</dbReference>
<evidence type="ECO:0000313" key="2">
    <source>
        <dbReference type="Proteomes" id="UP001199424"/>
    </source>
</evidence>
<accession>A0AAE3AGX4</accession>
<name>A0AAE3AGX4_9FIRM</name>
<dbReference type="Proteomes" id="UP001199424">
    <property type="component" value="Unassembled WGS sequence"/>
</dbReference>
<dbReference type="Pfam" id="PF21983">
    <property type="entry name" value="NikA-like"/>
    <property type="match status" value="1"/>
</dbReference>
<organism evidence="1 2">
    <name type="scientific">Hominenteromicrobium mulieris</name>
    <dbReference type="NCBI Taxonomy" id="2885357"/>
    <lineage>
        <taxon>Bacteria</taxon>
        <taxon>Bacillati</taxon>
        <taxon>Bacillota</taxon>
        <taxon>Clostridia</taxon>
        <taxon>Eubacteriales</taxon>
        <taxon>Oscillospiraceae</taxon>
        <taxon>Hominenteromicrobium</taxon>
    </lineage>
</organism>
<dbReference type="AlphaFoldDB" id="A0AAE3AGX4"/>
<sequence length="122" mass="14408">MARLQSLASKSGLSMSAYVRQLIDGVLPQERPPLDFYKMLTELRYIGNNMNQLTRIAHATGRIDREKFERLTDEIKPLASMLYRYVTEPIKRDPMTSELGTYIRKSDQKALKEKREEERKWR</sequence>